<dbReference type="RefSeq" id="WP_108982431.1">
    <property type="nucleotide sequence ID" value="NZ_BAABXB010000041.1"/>
</dbReference>
<protein>
    <submittedName>
        <fullName evidence="1">Cysteine desulfurase</fullName>
    </submittedName>
</protein>
<dbReference type="OrthoDB" id="2166222at2"/>
<dbReference type="AlphaFoldDB" id="A0A2S2JK50"/>
<dbReference type="InterPro" id="IPR014965">
    <property type="entry name" value="Amino_acid_metab_prot_put"/>
</dbReference>
<organism evidence="1 2">
    <name type="scientific">Apilactobacillus micheneri</name>
    <dbReference type="NCBI Taxonomy" id="1899430"/>
    <lineage>
        <taxon>Bacteria</taxon>
        <taxon>Bacillati</taxon>
        <taxon>Bacillota</taxon>
        <taxon>Bacilli</taxon>
        <taxon>Lactobacillales</taxon>
        <taxon>Lactobacillaceae</taxon>
        <taxon>Apilactobacillus</taxon>
    </lineage>
</organism>
<dbReference type="InterPro" id="IPR035942">
    <property type="entry name" value="Lp2179-like_sf"/>
</dbReference>
<evidence type="ECO:0000313" key="1">
    <source>
        <dbReference type="EMBL" id="TPR45216.1"/>
    </source>
</evidence>
<dbReference type="GeneID" id="58108189"/>
<dbReference type="EMBL" id="QUBG01000002">
    <property type="protein sequence ID" value="TPR45216.1"/>
    <property type="molecule type" value="Genomic_DNA"/>
</dbReference>
<accession>A0A2S2JK50</accession>
<dbReference type="Proteomes" id="UP000784700">
    <property type="component" value="Unassembled WGS sequence"/>
</dbReference>
<dbReference type="Pfam" id="PF08866">
    <property type="entry name" value="DUF1831"/>
    <property type="match status" value="1"/>
</dbReference>
<dbReference type="SUPFAM" id="SSF160800">
    <property type="entry name" value="Lp2179-like"/>
    <property type="match status" value="1"/>
</dbReference>
<comment type="caution">
    <text evidence="1">The sequence shown here is derived from an EMBL/GenBank/DDBJ whole genome shotgun (WGS) entry which is preliminary data.</text>
</comment>
<name>A0A2S2JK50_9LACO</name>
<sequence length="112" mass="12874">MAFTTENKIDGDNQIYSINPAIKRYTLSDTGFNKTNAGNFAFEQSLDTEDPYNGIKLKITFKSDLKSFKMSTVSGNGLNKVNIFKNINKDKLVEQFHYLMNNFIDREVFIQN</sequence>
<proteinExistence type="predicted"/>
<reference evidence="1" key="1">
    <citation type="submission" date="2018-08" db="EMBL/GenBank/DDBJ databases">
        <title>Comparative genomics of wild bee and flower associated Lactobacillus reveals potential adaptation to the bee host.</title>
        <authorList>
            <person name="Vuong H.Q."/>
            <person name="Mcfrederick Q.S."/>
        </authorList>
    </citation>
    <scope>NUCLEOTIDE SEQUENCE</scope>
    <source>
        <strain evidence="1">HV_63</strain>
    </source>
</reference>
<gene>
    <name evidence="1" type="ORF">DY130_03205</name>
</gene>
<evidence type="ECO:0000313" key="2">
    <source>
        <dbReference type="Proteomes" id="UP000784700"/>
    </source>
</evidence>
<dbReference type="Gene3D" id="3.30.1820.10">
    <property type="entry name" value="Lp2179-like"/>
    <property type="match status" value="1"/>
</dbReference>